<dbReference type="SUPFAM" id="SSF117281">
    <property type="entry name" value="Kelch motif"/>
    <property type="match status" value="1"/>
</dbReference>
<proteinExistence type="predicted"/>
<reference evidence="2" key="1">
    <citation type="submission" date="2022-12" db="EMBL/GenBank/DDBJ databases">
        <title>New Phytohabitans aurantiacus sp. RD004123 nov., an actinomycete isolated from soil.</title>
        <authorList>
            <person name="Triningsih D.W."/>
            <person name="Harunari E."/>
            <person name="Igarashi Y."/>
        </authorList>
    </citation>
    <scope>NUCLEOTIDE SEQUENCE</scope>
    <source>
        <strain evidence="2">RD004123</strain>
    </source>
</reference>
<evidence type="ECO:0000313" key="2">
    <source>
        <dbReference type="EMBL" id="GLI01460.1"/>
    </source>
</evidence>
<dbReference type="InterPro" id="IPR006652">
    <property type="entry name" value="Kelch_1"/>
</dbReference>
<dbReference type="Pfam" id="PF01344">
    <property type="entry name" value="Kelch_1"/>
    <property type="match status" value="2"/>
</dbReference>
<evidence type="ECO:0008006" key="4">
    <source>
        <dbReference type="Google" id="ProtNLM"/>
    </source>
</evidence>
<accession>A0ABQ5R680</accession>
<dbReference type="SMART" id="SM00612">
    <property type="entry name" value="Kelch"/>
    <property type="match status" value="5"/>
</dbReference>
<sequence>MKRWIAMFLGAVLVPIAPGPAHARPGGDGWRPLAPIAGGPRQEHSAAAVGDRIYVVGGIVGDSAGGFVTTDRVEVYDVRRDTWSDAAPLPVAMNHPNVAVAGGRLYVLGGLSGGASWQALPDCFVYDPRADRWTRLPSMPLDMARGSAAVGTRGARIYLAGGMRTLTPAPGGVQDTVDTVSSYDVVTGRWEALPHLPQARDHVGGAIVGTVFYVVGGRDRGQVNVRDTVYAYDLRSRRWTQRSPMPTARGGVAAAAVGASVYVFGGEGDHDGTGPDAVFAETEAYDTVHDRWRRLAPMPVPRHGTAAVAVDGAIYIAGGGVEGGGAPVDVNDSYRPR</sequence>
<dbReference type="PANTHER" id="PTHR45632">
    <property type="entry name" value="LD33804P"/>
    <property type="match status" value="1"/>
</dbReference>
<evidence type="ECO:0000313" key="3">
    <source>
        <dbReference type="Proteomes" id="UP001144280"/>
    </source>
</evidence>
<feature type="signal peptide" evidence="1">
    <location>
        <begin position="1"/>
        <end position="23"/>
    </location>
</feature>
<dbReference type="InterPro" id="IPR015915">
    <property type="entry name" value="Kelch-typ_b-propeller"/>
</dbReference>
<organism evidence="2 3">
    <name type="scientific">Phytohabitans aurantiacus</name>
    <dbReference type="NCBI Taxonomy" id="3016789"/>
    <lineage>
        <taxon>Bacteria</taxon>
        <taxon>Bacillati</taxon>
        <taxon>Actinomycetota</taxon>
        <taxon>Actinomycetes</taxon>
        <taxon>Micromonosporales</taxon>
        <taxon>Micromonosporaceae</taxon>
    </lineage>
</organism>
<protein>
    <recommendedName>
        <fullName evidence="4">Galactose oxidase</fullName>
    </recommendedName>
</protein>
<evidence type="ECO:0000256" key="1">
    <source>
        <dbReference type="SAM" id="SignalP"/>
    </source>
</evidence>
<keyword evidence="1" id="KW-0732">Signal</keyword>
<dbReference type="RefSeq" id="WP_281902511.1">
    <property type="nucleotide sequence ID" value="NZ_BSDI01000045.1"/>
</dbReference>
<dbReference type="PANTHER" id="PTHR45632:SF24">
    <property type="entry name" value="GALACTOSE OXIDASE"/>
    <property type="match status" value="1"/>
</dbReference>
<gene>
    <name evidence="2" type="ORF">Pa4123_67360</name>
</gene>
<keyword evidence="3" id="KW-1185">Reference proteome</keyword>
<dbReference type="Gene3D" id="2.120.10.80">
    <property type="entry name" value="Kelch-type beta propeller"/>
    <property type="match status" value="2"/>
</dbReference>
<feature type="chain" id="PRO_5047401097" description="Galactose oxidase" evidence="1">
    <location>
        <begin position="24"/>
        <end position="337"/>
    </location>
</feature>
<dbReference type="EMBL" id="BSDI01000045">
    <property type="protein sequence ID" value="GLI01460.1"/>
    <property type="molecule type" value="Genomic_DNA"/>
</dbReference>
<dbReference type="Proteomes" id="UP001144280">
    <property type="component" value="Unassembled WGS sequence"/>
</dbReference>
<name>A0ABQ5R680_9ACTN</name>
<comment type="caution">
    <text evidence="2">The sequence shown here is derived from an EMBL/GenBank/DDBJ whole genome shotgun (WGS) entry which is preliminary data.</text>
</comment>
<dbReference type="Pfam" id="PF24681">
    <property type="entry name" value="Kelch_KLHDC2_KLHL20_DRC7"/>
    <property type="match status" value="1"/>
</dbReference>